<dbReference type="Proteomes" id="UP000295083">
    <property type="component" value="Unassembled WGS sequence"/>
</dbReference>
<evidence type="ECO:0000256" key="1">
    <source>
        <dbReference type="SAM" id="MobiDB-lite"/>
    </source>
</evidence>
<evidence type="ECO:0000313" key="3">
    <source>
        <dbReference type="Proteomes" id="UP000295083"/>
    </source>
</evidence>
<comment type="caution">
    <text evidence="2">The sequence shown here is derived from an EMBL/GenBank/DDBJ whole genome shotgun (WGS) entry which is preliminary data.</text>
</comment>
<name>A0A4R8Q5R6_9PEZI</name>
<sequence>MASQNQNISVARLAALTHLNPKERESCHLDHPPAYTPPSRSAIFDNISAYLRQSDVFDSGVGGPETASCPQISVSTDTVEDATDEMSSISLRISTRISVSSDNNIIALPLSTSEQANSIAKAVVATIQGKDWANGLPMIDENGRPRPVQLEVDAGITVEGASNIIGSEAVISDLLLQGSLAQRWSSTQCYNNSSSRLVSPKRRRRSSDIEPHELPSSKRLRDE</sequence>
<feature type="region of interest" description="Disordered" evidence="1">
    <location>
        <begin position="191"/>
        <end position="223"/>
    </location>
</feature>
<feature type="compositionally biased region" description="Basic and acidic residues" evidence="1">
    <location>
        <begin position="206"/>
        <end position="223"/>
    </location>
</feature>
<dbReference type="AlphaFoldDB" id="A0A4R8Q5R6"/>
<proteinExistence type="predicted"/>
<evidence type="ECO:0000313" key="2">
    <source>
        <dbReference type="EMBL" id="TDZ30525.1"/>
    </source>
</evidence>
<keyword evidence="3" id="KW-1185">Reference proteome</keyword>
<organism evidence="2 3">
    <name type="scientific">Colletotrichum spinosum</name>
    <dbReference type="NCBI Taxonomy" id="1347390"/>
    <lineage>
        <taxon>Eukaryota</taxon>
        <taxon>Fungi</taxon>
        <taxon>Dikarya</taxon>
        <taxon>Ascomycota</taxon>
        <taxon>Pezizomycotina</taxon>
        <taxon>Sordariomycetes</taxon>
        <taxon>Hypocreomycetidae</taxon>
        <taxon>Glomerellales</taxon>
        <taxon>Glomerellaceae</taxon>
        <taxon>Colletotrichum</taxon>
        <taxon>Colletotrichum orbiculare species complex</taxon>
    </lineage>
</organism>
<accession>A0A4R8Q5R6</accession>
<dbReference type="EMBL" id="QAPG01000128">
    <property type="protein sequence ID" value="TDZ30525.1"/>
    <property type="molecule type" value="Genomic_DNA"/>
</dbReference>
<reference evidence="2 3" key="1">
    <citation type="submission" date="2018-11" db="EMBL/GenBank/DDBJ databases">
        <title>Genome sequence and assembly of Colletotrichum spinosum.</title>
        <authorList>
            <person name="Gan P."/>
            <person name="Shirasu K."/>
        </authorList>
    </citation>
    <scope>NUCLEOTIDE SEQUENCE [LARGE SCALE GENOMIC DNA]</scope>
    <source>
        <strain evidence="2 3">CBS 515.97</strain>
    </source>
</reference>
<protein>
    <submittedName>
        <fullName evidence="2">Uncharacterized protein</fullName>
    </submittedName>
</protein>
<gene>
    <name evidence="2" type="ORF">C8035_v002784</name>
</gene>